<evidence type="ECO:0000313" key="1">
    <source>
        <dbReference type="EMBL" id="GAI55394.1"/>
    </source>
</evidence>
<organism evidence="1">
    <name type="scientific">marine sediment metagenome</name>
    <dbReference type="NCBI Taxonomy" id="412755"/>
    <lineage>
        <taxon>unclassified sequences</taxon>
        <taxon>metagenomes</taxon>
        <taxon>ecological metagenomes</taxon>
    </lineage>
</organism>
<reference evidence="1" key="1">
    <citation type="journal article" date="2014" name="Front. Microbiol.">
        <title>High frequency of phylogenetically diverse reductive dehalogenase-homologous genes in deep subseafloor sedimentary metagenomes.</title>
        <authorList>
            <person name="Kawai M."/>
            <person name="Futagami T."/>
            <person name="Toyoda A."/>
            <person name="Takaki Y."/>
            <person name="Nishi S."/>
            <person name="Hori S."/>
            <person name="Arai W."/>
            <person name="Tsubouchi T."/>
            <person name="Morono Y."/>
            <person name="Uchiyama I."/>
            <person name="Ito T."/>
            <person name="Fujiyama A."/>
            <person name="Inagaki F."/>
            <person name="Takami H."/>
        </authorList>
    </citation>
    <scope>NUCLEOTIDE SEQUENCE</scope>
    <source>
        <strain evidence="1">Expedition CK06-06</strain>
    </source>
</reference>
<accession>X1RIJ0</accession>
<feature type="non-terminal residue" evidence="1">
    <location>
        <position position="94"/>
    </location>
</feature>
<dbReference type="Gene3D" id="2.60.40.3140">
    <property type="match status" value="1"/>
</dbReference>
<dbReference type="AlphaFoldDB" id="X1RIJ0"/>
<sequence length="94" mass="10638">MSARFSRSVSLLTLSLLLSLASDSQVYARWATLDEASIECLYEKISYRVKKDGSWTKESEIQWKILNESGRQALSTLTHTYDSTLSKSEILEAT</sequence>
<comment type="caution">
    <text evidence="1">The sequence shown here is derived from an EMBL/GenBank/DDBJ whole genome shotgun (WGS) entry which is preliminary data.</text>
</comment>
<protein>
    <submittedName>
        <fullName evidence="1">Uncharacterized protein</fullName>
    </submittedName>
</protein>
<gene>
    <name evidence="1" type="ORF">S06H3_58515</name>
</gene>
<name>X1RIJ0_9ZZZZ</name>
<dbReference type="EMBL" id="BARV01037891">
    <property type="protein sequence ID" value="GAI55394.1"/>
    <property type="molecule type" value="Genomic_DNA"/>
</dbReference>
<proteinExistence type="predicted"/>